<dbReference type="Pfam" id="PF09990">
    <property type="entry name" value="DUF2231"/>
    <property type="match status" value="1"/>
</dbReference>
<evidence type="ECO:0000313" key="4">
    <source>
        <dbReference type="Proteomes" id="UP000256913"/>
    </source>
</evidence>
<dbReference type="Proteomes" id="UP000256913">
    <property type="component" value="Unassembled WGS sequence"/>
</dbReference>
<reference evidence="3 4" key="1">
    <citation type="submission" date="2018-08" db="EMBL/GenBank/DDBJ databases">
        <title>Sequencing the genomes of 1000 actinobacteria strains.</title>
        <authorList>
            <person name="Klenk H.-P."/>
        </authorList>
    </citation>
    <scope>NUCLEOTIDE SEQUENCE [LARGE SCALE GENOMIC DNA]</scope>
    <source>
        <strain evidence="3 4">DSM 44099</strain>
    </source>
</reference>
<evidence type="ECO:0000259" key="2">
    <source>
        <dbReference type="Pfam" id="PF09990"/>
    </source>
</evidence>
<protein>
    <recommendedName>
        <fullName evidence="2">DUF2231 domain-containing protein</fullName>
    </recommendedName>
</protein>
<dbReference type="OrthoDB" id="4350867at2"/>
<comment type="caution">
    <text evidence="3">The sequence shown here is derived from an EMBL/GenBank/DDBJ whole genome shotgun (WGS) entry which is preliminary data.</text>
</comment>
<dbReference type="AlphaFoldDB" id="A0A3D9ZJ53"/>
<evidence type="ECO:0000256" key="1">
    <source>
        <dbReference type="SAM" id="Phobius"/>
    </source>
</evidence>
<keyword evidence="1" id="KW-1133">Transmembrane helix</keyword>
<accession>A0A3D9ZJ53</accession>
<organism evidence="3 4">
    <name type="scientific">Asanoa ferruginea</name>
    <dbReference type="NCBI Taxonomy" id="53367"/>
    <lineage>
        <taxon>Bacteria</taxon>
        <taxon>Bacillati</taxon>
        <taxon>Actinomycetota</taxon>
        <taxon>Actinomycetes</taxon>
        <taxon>Micromonosporales</taxon>
        <taxon>Micromonosporaceae</taxon>
        <taxon>Asanoa</taxon>
    </lineage>
</organism>
<feature type="transmembrane region" description="Helical" evidence="1">
    <location>
        <begin position="123"/>
        <end position="146"/>
    </location>
</feature>
<name>A0A3D9ZJ53_9ACTN</name>
<keyword evidence="1" id="KW-0812">Transmembrane</keyword>
<keyword evidence="4" id="KW-1185">Reference proteome</keyword>
<feature type="transmembrane region" description="Helical" evidence="1">
    <location>
        <begin position="42"/>
        <end position="61"/>
    </location>
</feature>
<keyword evidence="1" id="KW-0472">Membrane</keyword>
<dbReference type="RefSeq" id="WP_116068321.1">
    <property type="nucleotide sequence ID" value="NZ_BONB01000026.1"/>
</dbReference>
<feature type="domain" description="DUF2231" evidence="2">
    <location>
        <begin position="7"/>
        <end position="160"/>
    </location>
</feature>
<sequence length="161" mass="17087">MLNQILGIPAHPLIIHAAVVFIPLLCLAAVVYALVPKVRGKIGWATLALAVVAPVAAFLATQSGEDLQARLVAAGFSPEILDKVSQHQSYGDRTWWFTLALGIVTLVMLFITSGSRRVPHLPVWVNLAFSVVIIALAVATGIYVFLTGDSGAHAVWEGAVP</sequence>
<feature type="transmembrane region" description="Helical" evidence="1">
    <location>
        <begin position="13"/>
        <end position="35"/>
    </location>
</feature>
<gene>
    <name evidence="3" type="ORF">DFJ67_2873</name>
</gene>
<proteinExistence type="predicted"/>
<evidence type="ECO:0000313" key="3">
    <source>
        <dbReference type="EMBL" id="REF96879.1"/>
    </source>
</evidence>
<dbReference type="EMBL" id="QUMQ01000001">
    <property type="protein sequence ID" value="REF96879.1"/>
    <property type="molecule type" value="Genomic_DNA"/>
</dbReference>
<feature type="transmembrane region" description="Helical" evidence="1">
    <location>
        <begin position="94"/>
        <end position="111"/>
    </location>
</feature>
<dbReference type="InterPro" id="IPR019251">
    <property type="entry name" value="DUF2231_TM"/>
</dbReference>